<evidence type="ECO:0000313" key="5">
    <source>
        <dbReference type="Proteomes" id="UP000546464"/>
    </source>
</evidence>
<evidence type="ECO:0000259" key="2">
    <source>
        <dbReference type="Pfam" id="PF00425"/>
    </source>
</evidence>
<protein>
    <submittedName>
        <fullName evidence="4">Anthranilate synthase component I family protein</fullName>
    </submittedName>
</protein>
<sequence length="499" mass="53831">MELVSLQQWETAAGEYERLPYVRRVGGVRLPERWEPLLAGTGAVLLESARGGRYTYFIPRPKPLAWPELSRPAGTGPGVLAALRAFLKKHRAPRWPGLPPFTGGLVGALSYDLAREIENLPARAEDDLGLPPAVLSVADEVLVFDRETGTAYAVVVAESPVVDSASGHLRERFEVARERCAALVKDFQTACEERASERAAALPSAVSETAGGDSSGPPVAAPAPAMRTLSLDRAAYTAAVRRVQAYIGAGDTYQVNLSLRETRPLTAHPAAVYDALRRINPSPYMAYVPAGEWTLVCGSPELLVKSVNGCVEARPIAGTRPRGACGDSDAALRGELLAHPKERAEHLMLVDLIRNDLGRVCRYGSVRVRDYMVAEGYSHVQHIVSHVVGELAPERDEVDVVASAFPGGTITGAPKVRTMQIIEELEPVRRGFYTGSVGWFGYNGDFELNIVIRTLLAGRGQAHVQAGAGVVADSVPEREFEESLNKARALWAALEEATC</sequence>
<dbReference type="Pfam" id="PF04715">
    <property type="entry name" value="Anth_synt_I_N"/>
    <property type="match status" value="1"/>
</dbReference>
<accession>A0A842HHR9</accession>
<gene>
    <name evidence="4" type="ORF">H5P28_17535</name>
</gene>
<evidence type="ECO:0000313" key="4">
    <source>
        <dbReference type="EMBL" id="MBC2596073.1"/>
    </source>
</evidence>
<dbReference type="RefSeq" id="WP_185676989.1">
    <property type="nucleotide sequence ID" value="NZ_JACHVB010000060.1"/>
</dbReference>
<dbReference type="Gene3D" id="3.60.120.10">
    <property type="entry name" value="Anthranilate synthase"/>
    <property type="match status" value="1"/>
</dbReference>
<dbReference type="Pfam" id="PF00425">
    <property type="entry name" value="Chorismate_bind"/>
    <property type="match status" value="1"/>
</dbReference>
<dbReference type="InterPro" id="IPR006805">
    <property type="entry name" value="Anth_synth_I_N"/>
</dbReference>
<evidence type="ECO:0000256" key="1">
    <source>
        <dbReference type="SAM" id="MobiDB-lite"/>
    </source>
</evidence>
<name>A0A842HHR9_9BACT</name>
<evidence type="ECO:0000259" key="3">
    <source>
        <dbReference type="Pfam" id="PF04715"/>
    </source>
</evidence>
<dbReference type="Proteomes" id="UP000546464">
    <property type="component" value="Unassembled WGS sequence"/>
</dbReference>
<dbReference type="InterPro" id="IPR015890">
    <property type="entry name" value="Chorismate_C"/>
</dbReference>
<comment type="caution">
    <text evidence="4">The sequence shown here is derived from an EMBL/GenBank/DDBJ whole genome shotgun (WGS) entry which is preliminary data.</text>
</comment>
<dbReference type="InterPro" id="IPR019999">
    <property type="entry name" value="Anth_synth_I-like"/>
</dbReference>
<dbReference type="PANTHER" id="PTHR11236">
    <property type="entry name" value="AMINOBENZOATE/ANTHRANILATE SYNTHASE"/>
    <property type="match status" value="1"/>
</dbReference>
<dbReference type="InterPro" id="IPR005801">
    <property type="entry name" value="ADC_synthase"/>
</dbReference>
<reference evidence="4 5" key="1">
    <citation type="submission" date="2020-07" db="EMBL/GenBank/DDBJ databases">
        <authorList>
            <person name="Feng X."/>
        </authorList>
    </citation>
    <scope>NUCLEOTIDE SEQUENCE [LARGE SCALE GENOMIC DNA]</scope>
    <source>
        <strain evidence="4 5">JCM31066</strain>
    </source>
</reference>
<feature type="domain" description="Chorismate-utilising enzyme C-terminal" evidence="2">
    <location>
        <begin position="233"/>
        <end position="486"/>
    </location>
</feature>
<keyword evidence="5" id="KW-1185">Reference proteome</keyword>
<dbReference type="SUPFAM" id="SSF56322">
    <property type="entry name" value="ADC synthase"/>
    <property type="match status" value="1"/>
</dbReference>
<dbReference type="AlphaFoldDB" id="A0A842HHR9"/>
<organism evidence="4 5">
    <name type="scientific">Ruficoccus amylovorans</name>
    <dbReference type="NCBI Taxonomy" id="1804625"/>
    <lineage>
        <taxon>Bacteria</taxon>
        <taxon>Pseudomonadati</taxon>
        <taxon>Verrucomicrobiota</taxon>
        <taxon>Opitutia</taxon>
        <taxon>Puniceicoccales</taxon>
        <taxon>Cerasicoccaceae</taxon>
        <taxon>Ruficoccus</taxon>
    </lineage>
</organism>
<feature type="region of interest" description="Disordered" evidence="1">
    <location>
        <begin position="202"/>
        <end position="221"/>
    </location>
</feature>
<proteinExistence type="predicted"/>
<dbReference type="GO" id="GO:0000162">
    <property type="term" value="P:L-tryptophan biosynthetic process"/>
    <property type="evidence" value="ECO:0007669"/>
    <property type="project" value="TreeGrafter"/>
</dbReference>
<dbReference type="PANTHER" id="PTHR11236:SF9">
    <property type="entry name" value="ANTHRANILATE SYNTHASE COMPONENT 1"/>
    <property type="match status" value="1"/>
</dbReference>
<feature type="domain" description="Anthranilate synthase component I N-terminal" evidence="3">
    <location>
        <begin position="43"/>
        <end position="151"/>
    </location>
</feature>
<dbReference type="EMBL" id="JACHVB010000060">
    <property type="protein sequence ID" value="MBC2596073.1"/>
    <property type="molecule type" value="Genomic_DNA"/>
</dbReference>
<dbReference type="PRINTS" id="PR00095">
    <property type="entry name" value="ANTSNTHASEI"/>
</dbReference>